<dbReference type="PANTHER" id="PTHR28620:SF1">
    <property type="entry name" value="CENP-V_GFA DOMAIN-CONTAINING PROTEIN"/>
    <property type="match status" value="1"/>
</dbReference>
<evidence type="ECO:0000256" key="1">
    <source>
        <dbReference type="ARBA" id="ARBA00005495"/>
    </source>
</evidence>
<protein>
    <recommendedName>
        <fullName evidence="4">CENP-V/GFA domain-containing protein</fullName>
    </recommendedName>
</protein>
<sequence>MAETNTSKSEDEMPLYKGSCHCGNIKFTVRLNLTSPSPETGHIMTRCNCTICLKAGLTLAVPTPVTSFTLLSPLPEGTTSPINYSQYPDDKPFPGLAEYTFGGGRVQHQFCPTCGVRGWVKGVIIGPSNKDFSFMRINVHTLDGREDGAEIESLKDIKIGYWDGVNDKDGWAKGVGEKPYDRGIL</sequence>
<organism evidence="5 6">
    <name type="scientific">Microthyrium microscopicum</name>
    <dbReference type="NCBI Taxonomy" id="703497"/>
    <lineage>
        <taxon>Eukaryota</taxon>
        <taxon>Fungi</taxon>
        <taxon>Dikarya</taxon>
        <taxon>Ascomycota</taxon>
        <taxon>Pezizomycotina</taxon>
        <taxon>Dothideomycetes</taxon>
        <taxon>Dothideomycetes incertae sedis</taxon>
        <taxon>Microthyriales</taxon>
        <taxon>Microthyriaceae</taxon>
        <taxon>Microthyrium</taxon>
    </lineage>
</organism>
<dbReference type="InterPro" id="IPR011057">
    <property type="entry name" value="Mss4-like_sf"/>
</dbReference>
<dbReference type="GO" id="GO:0016846">
    <property type="term" value="F:carbon-sulfur lyase activity"/>
    <property type="evidence" value="ECO:0007669"/>
    <property type="project" value="InterPro"/>
</dbReference>
<evidence type="ECO:0000313" key="6">
    <source>
        <dbReference type="Proteomes" id="UP000799302"/>
    </source>
</evidence>
<evidence type="ECO:0000313" key="5">
    <source>
        <dbReference type="EMBL" id="KAF2665253.1"/>
    </source>
</evidence>
<dbReference type="SUPFAM" id="SSF51316">
    <property type="entry name" value="Mss4-like"/>
    <property type="match status" value="1"/>
</dbReference>
<dbReference type="AlphaFoldDB" id="A0A6A6U1V7"/>
<name>A0A6A6U1V7_9PEZI</name>
<reference evidence="5" key="1">
    <citation type="journal article" date="2020" name="Stud. Mycol.">
        <title>101 Dothideomycetes genomes: a test case for predicting lifestyles and emergence of pathogens.</title>
        <authorList>
            <person name="Haridas S."/>
            <person name="Albert R."/>
            <person name="Binder M."/>
            <person name="Bloem J."/>
            <person name="Labutti K."/>
            <person name="Salamov A."/>
            <person name="Andreopoulos B."/>
            <person name="Baker S."/>
            <person name="Barry K."/>
            <person name="Bills G."/>
            <person name="Bluhm B."/>
            <person name="Cannon C."/>
            <person name="Castanera R."/>
            <person name="Culley D."/>
            <person name="Daum C."/>
            <person name="Ezra D."/>
            <person name="Gonzalez J."/>
            <person name="Henrissat B."/>
            <person name="Kuo A."/>
            <person name="Liang C."/>
            <person name="Lipzen A."/>
            <person name="Lutzoni F."/>
            <person name="Magnuson J."/>
            <person name="Mondo S."/>
            <person name="Nolan M."/>
            <person name="Ohm R."/>
            <person name="Pangilinan J."/>
            <person name="Park H.-J."/>
            <person name="Ramirez L."/>
            <person name="Alfaro M."/>
            <person name="Sun H."/>
            <person name="Tritt A."/>
            <person name="Yoshinaga Y."/>
            <person name="Zwiers L.-H."/>
            <person name="Turgeon B."/>
            <person name="Goodwin S."/>
            <person name="Spatafora J."/>
            <person name="Crous P."/>
            <person name="Grigoriev I."/>
        </authorList>
    </citation>
    <scope>NUCLEOTIDE SEQUENCE</scope>
    <source>
        <strain evidence="5">CBS 115976</strain>
    </source>
</reference>
<dbReference type="Gene3D" id="2.170.150.70">
    <property type="match status" value="1"/>
</dbReference>
<dbReference type="GO" id="GO:0046872">
    <property type="term" value="F:metal ion binding"/>
    <property type="evidence" value="ECO:0007669"/>
    <property type="project" value="UniProtKB-KW"/>
</dbReference>
<feature type="domain" description="CENP-V/GFA" evidence="4">
    <location>
        <begin position="16"/>
        <end position="181"/>
    </location>
</feature>
<evidence type="ECO:0000256" key="2">
    <source>
        <dbReference type="ARBA" id="ARBA00022723"/>
    </source>
</evidence>
<dbReference type="PANTHER" id="PTHR28620">
    <property type="entry name" value="CENTROMERE PROTEIN V"/>
    <property type="match status" value="1"/>
</dbReference>
<keyword evidence="2" id="KW-0479">Metal-binding</keyword>
<dbReference type="OrthoDB" id="2993351at2759"/>
<accession>A0A6A6U1V7</accession>
<comment type="similarity">
    <text evidence="1">Belongs to the Gfa family.</text>
</comment>
<dbReference type="InterPro" id="IPR006913">
    <property type="entry name" value="CENP-V/GFA"/>
</dbReference>
<dbReference type="EMBL" id="MU004241">
    <property type="protein sequence ID" value="KAF2665253.1"/>
    <property type="molecule type" value="Genomic_DNA"/>
</dbReference>
<evidence type="ECO:0000256" key="3">
    <source>
        <dbReference type="ARBA" id="ARBA00022833"/>
    </source>
</evidence>
<keyword evidence="6" id="KW-1185">Reference proteome</keyword>
<dbReference type="Proteomes" id="UP000799302">
    <property type="component" value="Unassembled WGS sequence"/>
</dbReference>
<proteinExistence type="inferred from homology"/>
<dbReference type="InterPro" id="IPR052355">
    <property type="entry name" value="CENP-V-like"/>
</dbReference>
<gene>
    <name evidence="5" type="ORF">BT63DRAFT_429172</name>
</gene>
<dbReference type="PROSITE" id="PS51891">
    <property type="entry name" value="CENP_V_GFA"/>
    <property type="match status" value="1"/>
</dbReference>
<evidence type="ECO:0000259" key="4">
    <source>
        <dbReference type="PROSITE" id="PS51891"/>
    </source>
</evidence>
<keyword evidence="3" id="KW-0862">Zinc</keyword>